<proteinExistence type="predicted"/>
<dbReference type="GO" id="GO:0016787">
    <property type="term" value="F:hydrolase activity"/>
    <property type="evidence" value="ECO:0007669"/>
    <property type="project" value="UniProtKB-KW"/>
</dbReference>
<dbReference type="CDD" id="cd00077">
    <property type="entry name" value="HDc"/>
    <property type="match status" value="1"/>
</dbReference>
<reference evidence="2 3" key="1">
    <citation type="submission" date="2019-09" db="EMBL/GenBank/DDBJ databases">
        <title>Characterization of the phylogenetic diversity of two novel species belonging to the genus Bifidobacterium: Bifidobacterium cebidarum sp. nov. and Bifidobacterium leontopitheci sp. nov.</title>
        <authorList>
            <person name="Lugli G.A."/>
            <person name="Duranti S."/>
            <person name="Milani C."/>
            <person name="Turroni F."/>
            <person name="Ventura M."/>
        </authorList>
    </citation>
    <scope>NUCLEOTIDE SEQUENCE [LARGE SCALE GENOMIC DNA]</scope>
    <source>
        <strain evidence="2 3">LMG 31471</strain>
    </source>
</reference>
<dbReference type="InterPro" id="IPR003607">
    <property type="entry name" value="HD/PDEase_dom"/>
</dbReference>
<evidence type="ECO:0000313" key="3">
    <source>
        <dbReference type="Proteomes" id="UP000441772"/>
    </source>
</evidence>
<protein>
    <submittedName>
        <fullName evidence="2">Phosphohydrolase</fullName>
    </submittedName>
</protein>
<evidence type="ECO:0000259" key="1">
    <source>
        <dbReference type="SMART" id="SM00471"/>
    </source>
</evidence>
<organism evidence="2 3">
    <name type="scientific">Bifidobacterium leontopitheci</name>
    <dbReference type="NCBI Taxonomy" id="2650774"/>
    <lineage>
        <taxon>Bacteria</taxon>
        <taxon>Bacillati</taxon>
        <taxon>Actinomycetota</taxon>
        <taxon>Actinomycetes</taxon>
        <taxon>Bifidobacteriales</taxon>
        <taxon>Bifidobacteriaceae</taxon>
        <taxon>Bifidobacterium</taxon>
    </lineage>
</organism>
<dbReference type="Pfam" id="PF01966">
    <property type="entry name" value="HD"/>
    <property type="match status" value="1"/>
</dbReference>
<dbReference type="SUPFAM" id="SSF109604">
    <property type="entry name" value="HD-domain/PDEase-like"/>
    <property type="match status" value="1"/>
</dbReference>
<keyword evidence="3" id="KW-1185">Reference proteome</keyword>
<dbReference type="AlphaFoldDB" id="A0A6I1GH04"/>
<accession>A0A6I1GH04</accession>
<dbReference type="RefSeq" id="WP_152233863.1">
    <property type="nucleotide sequence ID" value="NZ_JBHSKZ010000029.1"/>
</dbReference>
<comment type="caution">
    <text evidence="2">The sequence shown here is derived from an EMBL/GenBank/DDBJ whole genome shotgun (WGS) entry which is preliminary data.</text>
</comment>
<feature type="domain" description="HD/PDEase" evidence="1">
    <location>
        <begin position="34"/>
        <end position="156"/>
    </location>
</feature>
<evidence type="ECO:0000313" key="2">
    <source>
        <dbReference type="EMBL" id="KAB7790944.1"/>
    </source>
</evidence>
<dbReference type="SMART" id="SM00471">
    <property type="entry name" value="HDc"/>
    <property type="match status" value="1"/>
</dbReference>
<name>A0A6I1GH04_9BIFI</name>
<dbReference type="Gene3D" id="1.10.3210.10">
    <property type="entry name" value="Hypothetical protein af1432"/>
    <property type="match status" value="1"/>
</dbReference>
<dbReference type="Proteomes" id="UP000441772">
    <property type="component" value="Unassembled WGS sequence"/>
</dbReference>
<keyword evidence="2" id="KW-0378">Hydrolase</keyword>
<dbReference type="InterPro" id="IPR006674">
    <property type="entry name" value="HD_domain"/>
</dbReference>
<sequence length="181" mass="20822">MLTRSQIRTLVELHGHDIIGHRHMRIERACYQHGAVTTFAHSIRVACLAVWMADRLHLWRRVDLHSLIRAALLHDYFLYDWHDWDDGAHRLHGFTHGGAALRNAIKDFRLNAIERDSIACHMFPMTPKPPTYIEGYLVTMADKISATRETFSMDRFSKPQLPPRDGRTRTDVVKGTVDAAA</sequence>
<dbReference type="EMBL" id="WBVT01000005">
    <property type="protein sequence ID" value="KAB7790944.1"/>
    <property type="molecule type" value="Genomic_DNA"/>
</dbReference>
<gene>
    <name evidence="2" type="ORF">F7D09_0490</name>
</gene>